<organism evidence="2 3">
    <name type="scientific">Oopsacas minuta</name>
    <dbReference type="NCBI Taxonomy" id="111878"/>
    <lineage>
        <taxon>Eukaryota</taxon>
        <taxon>Metazoa</taxon>
        <taxon>Porifera</taxon>
        <taxon>Hexactinellida</taxon>
        <taxon>Hexasterophora</taxon>
        <taxon>Lyssacinosida</taxon>
        <taxon>Leucopsacidae</taxon>
        <taxon>Oopsacas</taxon>
    </lineage>
</organism>
<dbReference type="AlphaFoldDB" id="A0AAV7JER4"/>
<dbReference type="PANTHER" id="PTHR34645">
    <property type="entry name" value="SIMILAR TO HYPOTHETICAL PROTEIN"/>
    <property type="match status" value="1"/>
</dbReference>
<accession>A0AAV7JER4</accession>
<name>A0AAV7JER4_9METZ</name>
<keyword evidence="1" id="KW-0175">Coiled coil</keyword>
<evidence type="ECO:0000313" key="3">
    <source>
        <dbReference type="Proteomes" id="UP001165289"/>
    </source>
</evidence>
<gene>
    <name evidence="2" type="ORF">LOD99_12320</name>
</gene>
<dbReference type="InterPro" id="IPR038927">
    <property type="entry name" value="C6orf163"/>
</dbReference>
<reference evidence="2 3" key="1">
    <citation type="journal article" date="2023" name="BMC Biol.">
        <title>The compact genome of the sponge Oopsacas minuta (Hexactinellida) is lacking key metazoan core genes.</title>
        <authorList>
            <person name="Santini S."/>
            <person name="Schenkelaars Q."/>
            <person name="Jourda C."/>
            <person name="Duchesne M."/>
            <person name="Belahbib H."/>
            <person name="Rocher C."/>
            <person name="Selva M."/>
            <person name="Riesgo A."/>
            <person name="Vervoort M."/>
            <person name="Leys S.P."/>
            <person name="Kodjabachian L."/>
            <person name="Le Bivic A."/>
            <person name="Borchiellini C."/>
            <person name="Claverie J.M."/>
            <person name="Renard E."/>
        </authorList>
    </citation>
    <scope>NUCLEOTIDE SEQUENCE [LARGE SCALE GENOMIC DNA]</scope>
    <source>
        <strain evidence="2">SPO-2</strain>
    </source>
</reference>
<dbReference type="Proteomes" id="UP001165289">
    <property type="component" value="Unassembled WGS sequence"/>
</dbReference>
<dbReference type="EMBL" id="JAKMXF010000343">
    <property type="protein sequence ID" value="KAI6647323.1"/>
    <property type="molecule type" value="Genomic_DNA"/>
</dbReference>
<dbReference type="PANTHER" id="PTHR34645:SF1">
    <property type="entry name" value="GENE 136-RELATED"/>
    <property type="match status" value="1"/>
</dbReference>
<comment type="caution">
    <text evidence="2">The sequence shown here is derived from an EMBL/GenBank/DDBJ whole genome shotgun (WGS) entry which is preliminary data.</text>
</comment>
<keyword evidence="3" id="KW-1185">Reference proteome</keyword>
<proteinExistence type="predicted"/>
<evidence type="ECO:0000256" key="1">
    <source>
        <dbReference type="SAM" id="Coils"/>
    </source>
</evidence>
<sequence>MNYNRQLKEADRMLQEVTSTHHNILSIGGDLFSRYEKLCEDKLRQAVEENEEKLLRHHTELTQQAVAEAVELGRRGMETALIEARVERDNAIIEKEREVREDMNEIADALVRQEYERGKLRKQEAVDEAKEISRIELISRIEDVRLEEKELSGQKLNELSEQDNIYLEKVRENDRTQAELNIQKIESEFNSKLSLKQNEIEVLLANIHKLEENLNSKDEQINKLEIQYENSRIEFSHFVDTMSEIGGGYTVRKDPS</sequence>
<feature type="coiled-coil region" evidence="1">
    <location>
        <begin position="193"/>
        <end position="234"/>
    </location>
</feature>
<protein>
    <submittedName>
        <fullName evidence="2">Uncharacterized protein</fullName>
    </submittedName>
</protein>
<evidence type="ECO:0000313" key="2">
    <source>
        <dbReference type="EMBL" id="KAI6647323.1"/>
    </source>
</evidence>